<reference evidence="1 2" key="1">
    <citation type="submission" date="2024-01" db="EMBL/GenBank/DDBJ databases">
        <title>The complete chloroplast genome sequence of Lithospermum erythrorhizon: insights into the phylogenetic relationship among Boraginaceae species and the maternal lineages of purple gromwells.</title>
        <authorList>
            <person name="Okada T."/>
            <person name="Watanabe K."/>
        </authorList>
    </citation>
    <scope>NUCLEOTIDE SEQUENCE [LARGE SCALE GENOMIC DNA]</scope>
</reference>
<comment type="caution">
    <text evidence="1">The sequence shown here is derived from an EMBL/GenBank/DDBJ whole genome shotgun (WGS) entry which is preliminary data.</text>
</comment>
<protein>
    <submittedName>
        <fullName evidence="1">Uncharacterized protein</fullName>
    </submittedName>
</protein>
<evidence type="ECO:0000313" key="1">
    <source>
        <dbReference type="EMBL" id="GAA0172998.1"/>
    </source>
</evidence>
<evidence type="ECO:0000313" key="2">
    <source>
        <dbReference type="Proteomes" id="UP001454036"/>
    </source>
</evidence>
<proteinExistence type="predicted"/>
<dbReference type="Proteomes" id="UP001454036">
    <property type="component" value="Unassembled WGS sequence"/>
</dbReference>
<accession>A0AAV3RDJ9</accession>
<keyword evidence="2" id="KW-1185">Reference proteome</keyword>
<sequence length="146" mass="16239">MISTVGATVLTAKRLLVFFGGLGPSGTGTVVFRYGGEQYKVIVENMILGTGWHRFVARVQLTTGIRLLLAHSIDRVIYVVLFENGVGLNLLSDSSSLGQMPTGLMEPATVPGFAEWEIRRTAYFPKYMAQFFSRPSRVVMFRRQNC</sequence>
<organism evidence="1 2">
    <name type="scientific">Lithospermum erythrorhizon</name>
    <name type="common">Purple gromwell</name>
    <name type="synonym">Lithospermum officinale var. erythrorhizon</name>
    <dbReference type="NCBI Taxonomy" id="34254"/>
    <lineage>
        <taxon>Eukaryota</taxon>
        <taxon>Viridiplantae</taxon>
        <taxon>Streptophyta</taxon>
        <taxon>Embryophyta</taxon>
        <taxon>Tracheophyta</taxon>
        <taxon>Spermatophyta</taxon>
        <taxon>Magnoliopsida</taxon>
        <taxon>eudicotyledons</taxon>
        <taxon>Gunneridae</taxon>
        <taxon>Pentapetalae</taxon>
        <taxon>asterids</taxon>
        <taxon>lamiids</taxon>
        <taxon>Boraginales</taxon>
        <taxon>Boraginaceae</taxon>
        <taxon>Boraginoideae</taxon>
        <taxon>Lithospermeae</taxon>
        <taxon>Lithospermum</taxon>
    </lineage>
</organism>
<name>A0AAV3RDJ9_LITER</name>
<gene>
    <name evidence="1" type="ORF">LIER_26708</name>
</gene>
<dbReference type="EMBL" id="BAABME010008398">
    <property type="protein sequence ID" value="GAA0172998.1"/>
    <property type="molecule type" value="Genomic_DNA"/>
</dbReference>
<dbReference type="AlphaFoldDB" id="A0AAV3RDJ9"/>